<dbReference type="Proteomes" id="UP001169823">
    <property type="component" value="Unassembled WGS sequence"/>
</dbReference>
<evidence type="ECO:0000259" key="2">
    <source>
        <dbReference type="PROSITE" id="PS51898"/>
    </source>
</evidence>
<evidence type="ECO:0000313" key="4">
    <source>
        <dbReference type="Proteomes" id="UP001169823"/>
    </source>
</evidence>
<sequence length="343" mass="39730">MRKNKRPNLPYLEFKTVKGHTYIYFRRGQIRKRLPDNPDTPEFMEAYSKMRFGHFDHTPTRNWNKLIMAYYQSPRFKKLSRSTQLNYKRHCEEIRMKNGTLAVADFKRKDAIAVQEALQDTWSKANERLAVLSVLCKHAIDLDWITTNPVTGIKKLDGGSYSAWPDNKLEAYEAYCEAHQLTLARTIYELAIGTGQRLGDCIKMRWSDFDGEYMSVVQEKTKIKMDIFCPARLRNYLQKLPKNGAYILAKNLTEPIGKRQIQKSIEDIRRAIGVFEADYRLVPHGWRYTAAKEMADAGVDMTDIQAVTGHKTLEMALKYTSGADQKAASKRAQIIREQNKTRT</sequence>
<dbReference type="PROSITE" id="PS51898">
    <property type="entry name" value="TYR_RECOMBINASE"/>
    <property type="match status" value="1"/>
</dbReference>
<dbReference type="InterPro" id="IPR002104">
    <property type="entry name" value="Integrase_catalytic"/>
</dbReference>
<dbReference type="PANTHER" id="PTHR30349">
    <property type="entry name" value="PHAGE INTEGRASE-RELATED"/>
    <property type="match status" value="1"/>
</dbReference>
<dbReference type="EMBL" id="JAUOPJ010000010">
    <property type="protein sequence ID" value="MDO6457880.1"/>
    <property type="molecule type" value="Genomic_DNA"/>
</dbReference>
<feature type="domain" description="Tyr recombinase" evidence="2">
    <location>
        <begin position="159"/>
        <end position="332"/>
    </location>
</feature>
<proteinExistence type="predicted"/>
<dbReference type="PANTHER" id="PTHR30349:SF64">
    <property type="entry name" value="PROPHAGE INTEGRASE INTD-RELATED"/>
    <property type="match status" value="1"/>
</dbReference>
<keyword evidence="1" id="KW-0229">DNA integration</keyword>
<comment type="caution">
    <text evidence="3">The sequence shown here is derived from an EMBL/GenBank/DDBJ whole genome shotgun (WGS) entry which is preliminary data.</text>
</comment>
<reference evidence="3" key="1">
    <citation type="submission" date="2023-07" db="EMBL/GenBank/DDBJ databases">
        <title>Genome content predicts the carbon catabolic preferences of heterotrophic bacteria.</title>
        <authorList>
            <person name="Gralka M."/>
        </authorList>
    </citation>
    <scope>NUCLEOTIDE SEQUENCE</scope>
    <source>
        <strain evidence="3">I2M02</strain>
    </source>
</reference>
<name>A0AAW7XV01_9RHOB</name>
<evidence type="ECO:0000313" key="3">
    <source>
        <dbReference type="EMBL" id="MDO6457880.1"/>
    </source>
</evidence>
<dbReference type="GO" id="GO:0003677">
    <property type="term" value="F:DNA binding"/>
    <property type="evidence" value="ECO:0007669"/>
    <property type="project" value="InterPro"/>
</dbReference>
<gene>
    <name evidence="3" type="ORF">Q4494_12375</name>
</gene>
<dbReference type="RefSeq" id="WP_216045549.1">
    <property type="nucleotide sequence ID" value="NZ_JAHKPE010000031.1"/>
</dbReference>
<dbReference type="InterPro" id="IPR050090">
    <property type="entry name" value="Tyrosine_recombinase_XerCD"/>
</dbReference>
<evidence type="ECO:0000256" key="1">
    <source>
        <dbReference type="ARBA" id="ARBA00022908"/>
    </source>
</evidence>
<protein>
    <submittedName>
        <fullName evidence="3">Tyrosine-type recombinase/integrase</fullName>
    </submittedName>
</protein>
<dbReference type="GO" id="GO:0006310">
    <property type="term" value="P:DNA recombination"/>
    <property type="evidence" value="ECO:0007669"/>
    <property type="project" value="InterPro"/>
</dbReference>
<dbReference type="Pfam" id="PF00589">
    <property type="entry name" value="Phage_integrase"/>
    <property type="match status" value="1"/>
</dbReference>
<accession>A0AAW7XV01</accession>
<dbReference type="AlphaFoldDB" id="A0AAW7XV01"/>
<dbReference type="GO" id="GO:0015074">
    <property type="term" value="P:DNA integration"/>
    <property type="evidence" value="ECO:0007669"/>
    <property type="project" value="UniProtKB-KW"/>
</dbReference>
<organism evidence="3 4">
    <name type="scientific">Celeribacter halophilus</name>
    <dbReference type="NCBI Taxonomy" id="576117"/>
    <lineage>
        <taxon>Bacteria</taxon>
        <taxon>Pseudomonadati</taxon>
        <taxon>Pseudomonadota</taxon>
        <taxon>Alphaproteobacteria</taxon>
        <taxon>Rhodobacterales</taxon>
        <taxon>Roseobacteraceae</taxon>
        <taxon>Celeribacter</taxon>
    </lineage>
</organism>